<dbReference type="InterPro" id="IPR000866">
    <property type="entry name" value="AhpC/TSA"/>
</dbReference>
<evidence type="ECO:0000313" key="2">
    <source>
        <dbReference type="EMBL" id="RBP45374.1"/>
    </source>
</evidence>
<accession>A0A366HQJ0</accession>
<dbReference type="PANTHER" id="PTHR42852:SF17">
    <property type="entry name" value="THIOREDOXIN-LIKE PROTEIN HI_1115"/>
    <property type="match status" value="1"/>
</dbReference>
<dbReference type="AlphaFoldDB" id="A0A366HQJ0"/>
<dbReference type="GO" id="GO:0016491">
    <property type="term" value="F:oxidoreductase activity"/>
    <property type="evidence" value="ECO:0007669"/>
    <property type="project" value="InterPro"/>
</dbReference>
<dbReference type="EMBL" id="QNRR01000003">
    <property type="protein sequence ID" value="RBP45374.1"/>
    <property type="molecule type" value="Genomic_DNA"/>
</dbReference>
<evidence type="ECO:0000313" key="3">
    <source>
        <dbReference type="Proteomes" id="UP000253426"/>
    </source>
</evidence>
<dbReference type="Proteomes" id="UP000253426">
    <property type="component" value="Unassembled WGS sequence"/>
</dbReference>
<feature type="domain" description="Alkyl hydroperoxide reductase subunit C/ Thiol specific antioxidant" evidence="1">
    <location>
        <begin position="750"/>
        <end position="865"/>
    </location>
</feature>
<gene>
    <name evidence="2" type="ORF">DES53_103372</name>
</gene>
<comment type="caution">
    <text evidence="2">The sequence shown here is derived from an EMBL/GenBank/DDBJ whole genome shotgun (WGS) entry which is preliminary data.</text>
</comment>
<protein>
    <submittedName>
        <fullName evidence="2">Peroxiredoxin</fullName>
    </submittedName>
</protein>
<dbReference type="InterPro" id="IPR050553">
    <property type="entry name" value="Thioredoxin_ResA/DsbE_sf"/>
</dbReference>
<reference evidence="2 3" key="1">
    <citation type="submission" date="2018-06" db="EMBL/GenBank/DDBJ databases">
        <title>Genomic Encyclopedia of Type Strains, Phase IV (KMG-IV): sequencing the most valuable type-strain genomes for metagenomic binning, comparative biology and taxonomic classification.</title>
        <authorList>
            <person name="Goeker M."/>
        </authorList>
    </citation>
    <scope>NUCLEOTIDE SEQUENCE [LARGE SCALE GENOMIC DNA]</scope>
    <source>
        <strain evidence="2 3">DSM 25532</strain>
    </source>
</reference>
<evidence type="ECO:0000259" key="1">
    <source>
        <dbReference type="Pfam" id="PF00578"/>
    </source>
</evidence>
<dbReference type="PANTHER" id="PTHR42852">
    <property type="entry name" value="THIOL:DISULFIDE INTERCHANGE PROTEIN DSBE"/>
    <property type="match status" value="1"/>
</dbReference>
<keyword evidence="3" id="KW-1185">Reference proteome</keyword>
<dbReference type="OrthoDB" id="184962at2"/>
<dbReference type="CDD" id="cd02966">
    <property type="entry name" value="TlpA_like_family"/>
    <property type="match status" value="1"/>
</dbReference>
<dbReference type="Gene3D" id="3.40.30.10">
    <property type="entry name" value="Glutaredoxin"/>
    <property type="match status" value="1"/>
</dbReference>
<dbReference type="GO" id="GO:0016209">
    <property type="term" value="F:antioxidant activity"/>
    <property type="evidence" value="ECO:0007669"/>
    <property type="project" value="InterPro"/>
</dbReference>
<dbReference type="InterPro" id="IPR036249">
    <property type="entry name" value="Thioredoxin-like_sf"/>
</dbReference>
<dbReference type="RefSeq" id="WP_113958500.1">
    <property type="nucleotide sequence ID" value="NZ_QNRR01000003.1"/>
</dbReference>
<organism evidence="2 3">
    <name type="scientific">Roseimicrobium gellanilyticum</name>
    <dbReference type="NCBI Taxonomy" id="748857"/>
    <lineage>
        <taxon>Bacteria</taxon>
        <taxon>Pseudomonadati</taxon>
        <taxon>Verrucomicrobiota</taxon>
        <taxon>Verrucomicrobiia</taxon>
        <taxon>Verrucomicrobiales</taxon>
        <taxon>Verrucomicrobiaceae</taxon>
        <taxon>Roseimicrobium</taxon>
    </lineage>
</organism>
<dbReference type="SUPFAM" id="SSF52833">
    <property type="entry name" value="Thioredoxin-like"/>
    <property type="match status" value="1"/>
</dbReference>
<name>A0A366HQJ0_9BACT</name>
<dbReference type="Pfam" id="PF00578">
    <property type="entry name" value="AhpC-TSA"/>
    <property type="match status" value="1"/>
</dbReference>
<proteinExistence type="predicted"/>
<sequence length="892" mass="97751">MANNLTGDYEAVVEISVRQINGLLATLHQNGAYENAPLKLLHSVDTRLGDPPRRFPDHVLDFGDWVFEFQQEKGPRPIKDLKDQFVSTSPPGVAGKFKDIFADLDNIEVIEIPPEVIRGRARIQISTLQVSFPQGSSSEVILHAFARAHYYPDDNTGELPKPVHGEVQATFEIRTQPYQGKTRLFVKASNQDSKIRFIADPASGLSAAEAGVLAAQIRKVVREGIDTLPVDLPAGFPFSQFKGIGVVGQVLALPLQLSGAGAPASGVQPINASFVGSSGFAFAVRKEYVQGLIDIDAIRASVAARSITLRIEHWGVGVSVTYKLRFSSGPTLTFKAGSIEISGRVEVETGTWWAPNGFVSFKQAITIRLNTSTQVASLRRIGDPDVDESWFIPSGTSTNIVRSEIDKALDANEDSVEAVFNDARSKLVSGLRNFDSASTVRYSGVETTVDGVIVRGDIGGPGRLNPIVEIGETEHRTAFTALKSWIPGGRILRHVWSWVEYPDFPPSIWNGVTRTATEMHRFVFPKPPGITSISHVCLRLEGTQILANGQTRNVTGGTTCIAPAPDIVLDVPSWWEPVTVPIWMPDIADDAVLRQAIAGHVSVQTDRPQKMAPGQNTLVYFADWPSERPLQILRDAFGKMKLRNVALQVIVVLPSGAFDSTKKELAGKLGMDEAKLPVSLQLAEDDEGGWGRTFGLSKRPSYYLINARREFVWKAEGHVDAGEMAAALEKHLVSAGPPRVQPLSLAVETGCTAPDVAFRDSEKQSFALHRMRGQTLFLNFWQSWSAPSLAELERLQKLHEKGGKDAPTIISFHGGKDVKKMEEIRRQLGLTFTVVQDSEQRQARKYGVRCWPTTVEVNPEGTVEQAQFGVAMHDDHPRSYEVVESEPVGASE</sequence>